<dbReference type="Gene3D" id="3.40.50.1820">
    <property type="entry name" value="alpha/beta hydrolase"/>
    <property type="match status" value="1"/>
</dbReference>
<feature type="domain" description="Serine hydrolase" evidence="3">
    <location>
        <begin position="22"/>
        <end position="251"/>
    </location>
</feature>
<evidence type="ECO:0000259" key="3">
    <source>
        <dbReference type="Pfam" id="PF03959"/>
    </source>
</evidence>
<organism evidence="4 5">
    <name type="scientific">Phyllachora maydis</name>
    <dbReference type="NCBI Taxonomy" id="1825666"/>
    <lineage>
        <taxon>Eukaryota</taxon>
        <taxon>Fungi</taxon>
        <taxon>Dikarya</taxon>
        <taxon>Ascomycota</taxon>
        <taxon>Pezizomycotina</taxon>
        <taxon>Sordariomycetes</taxon>
        <taxon>Sordariomycetidae</taxon>
        <taxon>Phyllachorales</taxon>
        <taxon>Phyllachoraceae</taxon>
        <taxon>Phyllachora</taxon>
    </lineage>
</organism>
<dbReference type="Pfam" id="PF03959">
    <property type="entry name" value="FSH1"/>
    <property type="match status" value="1"/>
</dbReference>
<gene>
    <name evidence="4" type="ORF">P8C59_002846</name>
</gene>
<evidence type="ECO:0000256" key="1">
    <source>
        <dbReference type="ARBA" id="ARBA00005863"/>
    </source>
</evidence>
<dbReference type="GO" id="GO:0016787">
    <property type="term" value="F:hydrolase activity"/>
    <property type="evidence" value="ECO:0007669"/>
    <property type="project" value="UniProtKB-KW"/>
</dbReference>
<dbReference type="GO" id="GO:0044550">
    <property type="term" value="P:secondary metabolite biosynthetic process"/>
    <property type="evidence" value="ECO:0007669"/>
    <property type="project" value="TreeGrafter"/>
</dbReference>
<evidence type="ECO:0000313" key="4">
    <source>
        <dbReference type="EMBL" id="KAK2068189.1"/>
    </source>
</evidence>
<evidence type="ECO:0000313" key="5">
    <source>
        <dbReference type="Proteomes" id="UP001217918"/>
    </source>
</evidence>
<dbReference type="PANTHER" id="PTHR48070">
    <property type="entry name" value="ESTERASE OVCA2"/>
    <property type="match status" value="1"/>
</dbReference>
<sequence length="269" mass="28872">MDPHPSPGLPSAGADDKTLHLPRLLCLHGGGTNARIFQAQCRVLRAHLAPHLRLVFADAPYLWARPGPDVLSVYADWGPFRGWLGPQPAADDDDGARPTHDEVIGAVDESLARAVREDDGRGATGPVVGVLGFSQGGKLAASLLMREQLRRETGQGWEGGGYRFAVVMAGRAPVVLMTPGLGSAGPAHPLGGVPYEGGRLLRLPTIHVHGLADPGLEMHRELLHEWCEEGTTRLVEWDGDHRLPFKAKDVSPLAAEIVKVGREVGVLRR</sequence>
<name>A0AAD9M8G5_9PEZI</name>
<protein>
    <recommendedName>
        <fullName evidence="3">Serine hydrolase domain-containing protein</fullName>
    </recommendedName>
</protein>
<proteinExistence type="inferred from homology"/>
<dbReference type="AlphaFoldDB" id="A0AAD9M8G5"/>
<dbReference type="EMBL" id="JAQQPM010000002">
    <property type="protein sequence ID" value="KAK2068189.1"/>
    <property type="molecule type" value="Genomic_DNA"/>
</dbReference>
<dbReference type="SUPFAM" id="SSF53474">
    <property type="entry name" value="alpha/beta-Hydrolases"/>
    <property type="match status" value="1"/>
</dbReference>
<keyword evidence="5" id="KW-1185">Reference proteome</keyword>
<keyword evidence="2" id="KW-0378">Hydrolase</keyword>
<comment type="caution">
    <text evidence="4">The sequence shown here is derived from an EMBL/GenBank/DDBJ whole genome shotgun (WGS) entry which is preliminary data.</text>
</comment>
<dbReference type="PANTHER" id="PTHR48070:SF3">
    <property type="entry name" value="ESTERASE DBAE-RELATED"/>
    <property type="match status" value="1"/>
</dbReference>
<comment type="similarity">
    <text evidence="1">Belongs to the LovG family.</text>
</comment>
<dbReference type="GO" id="GO:0005737">
    <property type="term" value="C:cytoplasm"/>
    <property type="evidence" value="ECO:0007669"/>
    <property type="project" value="TreeGrafter"/>
</dbReference>
<dbReference type="InterPro" id="IPR050593">
    <property type="entry name" value="LovG"/>
</dbReference>
<dbReference type="GO" id="GO:0005634">
    <property type="term" value="C:nucleus"/>
    <property type="evidence" value="ECO:0007669"/>
    <property type="project" value="TreeGrafter"/>
</dbReference>
<reference evidence="4" key="1">
    <citation type="journal article" date="2023" name="Mol. Plant Microbe Interact.">
        <title>Elucidating the Obligate Nature and Biological Capacity of an Invasive Fungal Corn Pathogen.</title>
        <authorList>
            <person name="MacCready J.S."/>
            <person name="Roggenkamp E.M."/>
            <person name="Gdanetz K."/>
            <person name="Chilvers M.I."/>
        </authorList>
    </citation>
    <scope>NUCLEOTIDE SEQUENCE</scope>
    <source>
        <strain evidence="4">PM02</strain>
    </source>
</reference>
<dbReference type="InterPro" id="IPR005645">
    <property type="entry name" value="FSH-like_dom"/>
</dbReference>
<dbReference type="Proteomes" id="UP001217918">
    <property type="component" value="Unassembled WGS sequence"/>
</dbReference>
<dbReference type="InterPro" id="IPR029058">
    <property type="entry name" value="AB_hydrolase_fold"/>
</dbReference>
<evidence type="ECO:0000256" key="2">
    <source>
        <dbReference type="ARBA" id="ARBA00022801"/>
    </source>
</evidence>
<accession>A0AAD9M8G5</accession>